<keyword evidence="4" id="KW-1185">Reference proteome</keyword>
<comment type="caution">
    <text evidence="3">The sequence shown here is derived from an EMBL/GenBank/DDBJ whole genome shotgun (WGS) entry which is preliminary data.</text>
</comment>
<reference evidence="3 4" key="1">
    <citation type="journal article" date="2019" name="Nat. Ecol. Evol.">
        <title>Megaphylogeny resolves global patterns of mushroom evolution.</title>
        <authorList>
            <person name="Varga T."/>
            <person name="Krizsan K."/>
            <person name="Foldi C."/>
            <person name="Dima B."/>
            <person name="Sanchez-Garcia M."/>
            <person name="Sanchez-Ramirez S."/>
            <person name="Szollosi G.J."/>
            <person name="Szarkandi J.G."/>
            <person name="Papp V."/>
            <person name="Albert L."/>
            <person name="Andreopoulos W."/>
            <person name="Angelini C."/>
            <person name="Antonin V."/>
            <person name="Barry K.W."/>
            <person name="Bougher N.L."/>
            <person name="Buchanan P."/>
            <person name="Buyck B."/>
            <person name="Bense V."/>
            <person name="Catcheside P."/>
            <person name="Chovatia M."/>
            <person name="Cooper J."/>
            <person name="Damon W."/>
            <person name="Desjardin D."/>
            <person name="Finy P."/>
            <person name="Geml J."/>
            <person name="Haridas S."/>
            <person name="Hughes K."/>
            <person name="Justo A."/>
            <person name="Karasinski D."/>
            <person name="Kautmanova I."/>
            <person name="Kiss B."/>
            <person name="Kocsube S."/>
            <person name="Kotiranta H."/>
            <person name="LaButti K.M."/>
            <person name="Lechner B.E."/>
            <person name="Liimatainen K."/>
            <person name="Lipzen A."/>
            <person name="Lukacs Z."/>
            <person name="Mihaltcheva S."/>
            <person name="Morgado L.N."/>
            <person name="Niskanen T."/>
            <person name="Noordeloos M.E."/>
            <person name="Ohm R.A."/>
            <person name="Ortiz-Santana B."/>
            <person name="Ovrebo C."/>
            <person name="Racz N."/>
            <person name="Riley R."/>
            <person name="Savchenko A."/>
            <person name="Shiryaev A."/>
            <person name="Soop K."/>
            <person name="Spirin V."/>
            <person name="Szebenyi C."/>
            <person name="Tomsovsky M."/>
            <person name="Tulloss R.E."/>
            <person name="Uehling J."/>
            <person name="Grigoriev I.V."/>
            <person name="Vagvolgyi C."/>
            <person name="Papp T."/>
            <person name="Martin F.M."/>
            <person name="Miettinen O."/>
            <person name="Hibbett D.S."/>
            <person name="Nagy L.G."/>
        </authorList>
    </citation>
    <scope>NUCLEOTIDE SEQUENCE [LARGE SCALE GENOMIC DNA]</scope>
    <source>
        <strain evidence="3 4">FP101781</strain>
    </source>
</reference>
<dbReference type="OrthoDB" id="5598737at2759"/>
<dbReference type="AlphaFoldDB" id="A0A4Y7TSL9"/>
<dbReference type="InterPro" id="IPR040648">
    <property type="entry name" value="HMGXB3_CxC4"/>
</dbReference>
<protein>
    <recommendedName>
        <fullName evidence="2">HMG domain-containing protein</fullName>
    </recommendedName>
</protein>
<sequence>AIVCYEGTDSGHGAWTCAKDSSASTCHHIRLARAFMQQNFGMEGVPEDTGVRGTQYDTSRVRSPRRTKPVSHLSRPPPIWACVNDEERALGRYDPSRARDFQNPIPLEDTDSCVCARDEAVCSPFSNTTEETCTIYGMTRAWVGKVTLQRCSICKTRTIGPDGRSLGLFNWNNRILVAEDLLDDYTSACLSSETPFSAFSTHTTRRYQTHRSPIPFLPEKTFLAIWFGFIELVDVNIRNKDMCSKCGPTPATTIWDGVSLAFRREHVKTSLEPPTVITDDPPIRSNVNYVREQQCISDKTLRQLLRKVIAGPSLFKNPSPTVNLTVTDDAANLSSEDEFGALPDDAQSFKPGTQAKARKDIEDRVSAIPGLCSQLEGLNGSLGALFARWFGMAAVCARREPPNPYQRFFVQIAAEESILQMMNRPAIANLKAFISSPSRQTIDGLITIPTLYDLFRYEFNLTASISSESFGACRWLCERGETVLNRLLARNARPQGALAATGLARDSELPVEKNWKLVSAVEQCRFPQHQY</sequence>
<gene>
    <name evidence="3" type="ORF">FA13DRAFT_1622395</name>
</gene>
<name>A0A4Y7TSL9_COPMI</name>
<dbReference type="Pfam" id="PF18717">
    <property type="entry name" value="CxC4"/>
    <property type="match status" value="1"/>
</dbReference>
<proteinExistence type="predicted"/>
<accession>A0A4Y7TSL9</accession>
<evidence type="ECO:0000313" key="4">
    <source>
        <dbReference type="Proteomes" id="UP000298030"/>
    </source>
</evidence>
<feature type="region of interest" description="Disordered" evidence="1">
    <location>
        <begin position="45"/>
        <end position="73"/>
    </location>
</feature>
<evidence type="ECO:0000313" key="3">
    <source>
        <dbReference type="EMBL" id="TEB36924.1"/>
    </source>
</evidence>
<dbReference type="EMBL" id="QPFP01000005">
    <property type="protein sequence ID" value="TEB36924.1"/>
    <property type="molecule type" value="Genomic_DNA"/>
</dbReference>
<feature type="non-terminal residue" evidence="3">
    <location>
        <position position="1"/>
    </location>
</feature>
<dbReference type="Proteomes" id="UP000298030">
    <property type="component" value="Unassembled WGS sequence"/>
</dbReference>
<feature type="domain" description="HMG" evidence="2">
    <location>
        <begin position="103"/>
        <end position="229"/>
    </location>
</feature>
<evidence type="ECO:0000259" key="2">
    <source>
        <dbReference type="Pfam" id="PF18717"/>
    </source>
</evidence>
<evidence type="ECO:0000256" key="1">
    <source>
        <dbReference type="SAM" id="MobiDB-lite"/>
    </source>
</evidence>
<organism evidence="3 4">
    <name type="scientific">Coprinellus micaceus</name>
    <name type="common">Glistening ink-cap mushroom</name>
    <name type="synonym">Coprinus micaceus</name>
    <dbReference type="NCBI Taxonomy" id="71717"/>
    <lineage>
        <taxon>Eukaryota</taxon>
        <taxon>Fungi</taxon>
        <taxon>Dikarya</taxon>
        <taxon>Basidiomycota</taxon>
        <taxon>Agaricomycotina</taxon>
        <taxon>Agaricomycetes</taxon>
        <taxon>Agaricomycetidae</taxon>
        <taxon>Agaricales</taxon>
        <taxon>Agaricineae</taxon>
        <taxon>Psathyrellaceae</taxon>
        <taxon>Coprinellus</taxon>
    </lineage>
</organism>